<evidence type="ECO:0000256" key="9">
    <source>
        <dbReference type="ARBA" id="ARBA00023157"/>
    </source>
</evidence>
<feature type="transmembrane region" description="Helical" evidence="13">
    <location>
        <begin position="43"/>
        <end position="61"/>
    </location>
</feature>
<evidence type="ECO:0000256" key="7">
    <source>
        <dbReference type="ARBA" id="ARBA00023002"/>
    </source>
</evidence>
<evidence type="ECO:0000313" key="15">
    <source>
        <dbReference type="Proteomes" id="UP001431131"/>
    </source>
</evidence>
<dbReference type="AlphaFoldDB" id="A0AAW5EC58"/>
<keyword evidence="4 12" id="KW-0812">Transmembrane</keyword>
<evidence type="ECO:0000313" key="14">
    <source>
        <dbReference type="EMBL" id="MCH1627636.1"/>
    </source>
</evidence>
<evidence type="ECO:0000256" key="12">
    <source>
        <dbReference type="HAMAP-Rule" id="MF_00287"/>
    </source>
</evidence>
<keyword evidence="8 12" id="KW-0472">Membrane</keyword>
<evidence type="ECO:0000256" key="10">
    <source>
        <dbReference type="ARBA" id="ARBA00023186"/>
    </source>
</evidence>
<comment type="caution">
    <text evidence="14">The sequence shown here is derived from an EMBL/GenBank/DDBJ whole genome shotgun (WGS) entry which is preliminary data.</text>
</comment>
<protein>
    <recommendedName>
        <fullName evidence="12">Probable disulfide formation protein</fullName>
    </recommendedName>
    <alternativeName>
        <fullName evidence="12">Disulfide oxidoreductase</fullName>
    </alternativeName>
    <alternativeName>
        <fullName evidence="12">Thiol-disulfide oxidoreductase</fullName>
    </alternativeName>
</protein>
<evidence type="ECO:0000256" key="6">
    <source>
        <dbReference type="ARBA" id="ARBA00022989"/>
    </source>
</evidence>
<gene>
    <name evidence="12" type="primary">bdbC</name>
    <name evidence="14" type="ORF">MJG50_20060</name>
</gene>
<keyword evidence="12" id="KW-1003">Cell membrane</keyword>
<dbReference type="EMBL" id="JAKTTI010000048">
    <property type="protein sequence ID" value="MCH1627636.1"/>
    <property type="molecule type" value="Genomic_DNA"/>
</dbReference>
<dbReference type="Proteomes" id="UP001431131">
    <property type="component" value="Unassembled WGS sequence"/>
</dbReference>
<proteinExistence type="inferred from homology"/>
<organism evidence="14 15">
    <name type="scientific">Fredinandcohnia quinoae</name>
    <dbReference type="NCBI Taxonomy" id="2918902"/>
    <lineage>
        <taxon>Bacteria</taxon>
        <taxon>Bacillati</taxon>
        <taxon>Bacillota</taxon>
        <taxon>Bacilli</taxon>
        <taxon>Bacillales</taxon>
        <taxon>Bacillaceae</taxon>
        <taxon>Fredinandcohnia</taxon>
    </lineage>
</organism>
<dbReference type="GO" id="GO:0005886">
    <property type="term" value="C:plasma membrane"/>
    <property type="evidence" value="ECO:0007669"/>
    <property type="project" value="UniProtKB-SubCell"/>
</dbReference>
<dbReference type="InterPro" id="IPR023380">
    <property type="entry name" value="DsbB-like_sf"/>
</dbReference>
<feature type="transmembrane region" description="Helical" evidence="13">
    <location>
        <begin position="113"/>
        <end position="137"/>
    </location>
</feature>
<reference evidence="14" key="1">
    <citation type="submission" date="2022-02" db="EMBL/GenBank/DDBJ databases">
        <title>Fredinandcohnia quinoae sp. nov. isolated from Chenopodium quinoa seeds.</title>
        <authorList>
            <person name="Saati-Santamaria Z."/>
            <person name="Flores-Felix J.D."/>
            <person name="Igual J.M."/>
            <person name="Velazquez E."/>
            <person name="Garcia-Fraile P."/>
            <person name="Martinez-Molina E."/>
        </authorList>
    </citation>
    <scope>NUCLEOTIDE SEQUENCE</scope>
    <source>
        <strain evidence="14">SECRCQ15</strain>
    </source>
</reference>
<dbReference type="PANTHER" id="PTHR43469">
    <property type="entry name" value="DISULFIDE FORMATION PROTEIN-RELATED"/>
    <property type="match status" value="1"/>
</dbReference>
<keyword evidence="9 12" id="KW-1015">Disulfide bond</keyword>
<evidence type="ECO:0000256" key="8">
    <source>
        <dbReference type="ARBA" id="ARBA00023136"/>
    </source>
</evidence>
<feature type="disulfide bond" description="Redox-active" evidence="12">
    <location>
        <begin position="39"/>
        <end position="42"/>
    </location>
</feature>
<feature type="transmembrane region" description="Helical" evidence="13">
    <location>
        <begin position="68"/>
        <end position="87"/>
    </location>
</feature>
<dbReference type="InterPro" id="IPR012187">
    <property type="entry name" value="Disulphide_bond_form_BdbC"/>
</dbReference>
<dbReference type="NCBIfam" id="NF002849">
    <property type="entry name" value="PRK03113.1"/>
    <property type="match status" value="1"/>
</dbReference>
<evidence type="ECO:0000256" key="11">
    <source>
        <dbReference type="ARBA" id="ARBA00023284"/>
    </source>
</evidence>
<comment type="similarity">
    <text evidence="2 12">Belongs to the DsbB family. BdbC subfamily.</text>
</comment>
<feature type="transmembrane region" description="Helical" evidence="13">
    <location>
        <begin position="12"/>
        <end position="31"/>
    </location>
</feature>
<dbReference type="Pfam" id="PF02600">
    <property type="entry name" value="DsbB"/>
    <property type="match status" value="1"/>
</dbReference>
<keyword evidence="15" id="KW-1185">Reference proteome</keyword>
<name>A0AAW5EC58_9BACI</name>
<dbReference type="SUPFAM" id="SSF158442">
    <property type="entry name" value="DsbB-like"/>
    <property type="match status" value="1"/>
</dbReference>
<dbReference type="GO" id="GO:0015035">
    <property type="term" value="F:protein-disulfide reductase activity"/>
    <property type="evidence" value="ECO:0007669"/>
    <property type="project" value="UniProtKB-UniRule"/>
</dbReference>
<evidence type="ECO:0000256" key="5">
    <source>
        <dbReference type="ARBA" id="ARBA00022982"/>
    </source>
</evidence>
<keyword evidence="7 12" id="KW-0560">Oxidoreductase</keyword>
<keyword evidence="5 12" id="KW-0249">Electron transport</keyword>
<dbReference type="PIRSF" id="PIRSF036659">
    <property type="entry name" value="BdbC"/>
    <property type="match status" value="1"/>
</dbReference>
<dbReference type="Gene3D" id="1.20.1550.10">
    <property type="entry name" value="DsbB-like"/>
    <property type="match status" value="1"/>
</dbReference>
<evidence type="ECO:0000256" key="4">
    <source>
        <dbReference type="ARBA" id="ARBA00022692"/>
    </source>
</evidence>
<comment type="function">
    <text evidence="12">Required for disulfide bond formation in some proteins.</text>
</comment>
<accession>A0AAW5EC58</accession>
<sequence length="145" mass="16420">MHVKNEKTHEAFLFISFAAALIATLGSLYFSEVLKYVPCELCWYQRIFMYPQVIILGIAIFKKNYSITLYTFILSTIGGFISIYHYLVQKVPAIGDNSISCGLVPCNGQYINWFGFITIPFLALTAFIIIAVTSFIAMKKMKEGM</sequence>
<dbReference type="HAMAP" id="MF_00287">
    <property type="entry name" value="BdbC"/>
    <property type="match status" value="1"/>
</dbReference>
<keyword evidence="6 12" id="KW-1133">Transmembrane helix</keyword>
<keyword evidence="3 12" id="KW-0813">Transport</keyword>
<dbReference type="PANTHER" id="PTHR43469:SF1">
    <property type="entry name" value="SPBETA PROPHAGE-DERIVED DISULFIDE BOND FORMATION PROTEIN B"/>
    <property type="match status" value="1"/>
</dbReference>
<comment type="caution">
    <text evidence="12">Lacks conserved residue(s) required for the propagation of feature annotation.</text>
</comment>
<dbReference type="InterPro" id="IPR003752">
    <property type="entry name" value="DiS_bond_form_DsbB/BdbC"/>
</dbReference>
<dbReference type="RefSeq" id="WP_240257553.1">
    <property type="nucleotide sequence ID" value="NZ_JAKTTI010000048.1"/>
</dbReference>
<evidence type="ECO:0000256" key="1">
    <source>
        <dbReference type="ARBA" id="ARBA00004141"/>
    </source>
</evidence>
<keyword evidence="10 12" id="KW-0143">Chaperone</keyword>
<evidence type="ECO:0000256" key="3">
    <source>
        <dbReference type="ARBA" id="ARBA00022448"/>
    </source>
</evidence>
<dbReference type="GO" id="GO:0006457">
    <property type="term" value="P:protein folding"/>
    <property type="evidence" value="ECO:0007669"/>
    <property type="project" value="InterPro"/>
</dbReference>
<evidence type="ECO:0000256" key="13">
    <source>
        <dbReference type="SAM" id="Phobius"/>
    </source>
</evidence>
<comment type="subcellular location">
    <subcellularLocation>
        <location evidence="12">Cell membrane</location>
        <topology evidence="12">Multi-pass membrane protein</topology>
    </subcellularLocation>
    <subcellularLocation>
        <location evidence="1">Membrane</location>
        <topology evidence="1">Multi-pass membrane protein</topology>
    </subcellularLocation>
</comment>
<keyword evidence="11 12" id="KW-0676">Redox-active center</keyword>
<evidence type="ECO:0000256" key="2">
    <source>
        <dbReference type="ARBA" id="ARBA00007602"/>
    </source>
</evidence>